<dbReference type="GO" id="GO:0016491">
    <property type="term" value="F:oxidoreductase activity"/>
    <property type="evidence" value="ECO:0007669"/>
    <property type="project" value="UniProtKB-KW"/>
</dbReference>
<dbReference type="PANTHER" id="PTHR43827:SF13">
    <property type="entry name" value="ALDO_KETO REDUCTASE FAMILY PROTEIN"/>
    <property type="match status" value="1"/>
</dbReference>
<reference evidence="7 8" key="1">
    <citation type="submission" date="2024-02" db="EMBL/GenBank/DDBJ databases">
        <title>Chromosome-scale genome assembly of the rough periwinkle Littorina saxatilis.</title>
        <authorList>
            <person name="De Jode A."/>
            <person name="Faria R."/>
            <person name="Formenti G."/>
            <person name="Sims Y."/>
            <person name="Smith T.P."/>
            <person name="Tracey A."/>
            <person name="Wood J.M.D."/>
            <person name="Zagrodzka Z.B."/>
            <person name="Johannesson K."/>
            <person name="Butlin R.K."/>
            <person name="Leder E.H."/>
        </authorList>
    </citation>
    <scope>NUCLEOTIDE SEQUENCE [LARGE SCALE GENOMIC DNA]</scope>
    <source>
        <strain evidence="7">Snail1</strain>
        <tissue evidence="7">Muscle</tissue>
    </source>
</reference>
<accession>A0AAN9GKS8</accession>
<evidence type="ECO:0000256" key="5">
    <source>
        <dbReference type="PIRSR" id="PIRSR000097-3"/>
    </source>
</evidence>
<dbReference type="InterPro" id="IPR020471">
    <property type="entry name" value="AKR"/>
</dbReference>
<dbReference type="InterPro" id="IPR023210">
    <property type="entry name" value="NADP_OxRdtase_dom"/>
</dbReference>
<evidence type="ECO:0000313" key="8">
    <source>
        <dbReference type="Proteomes" id="UP001374579"/>
    </source>
</evidence>
<evidence type="ECO:0000256" key="4">
    <source>
        <dbReference type="PIRSR" id="PIRSR000097-2"/>
    </source>
</evidence>
<comment type="similarity">
    <text evidence="1">Belongs to the aldo/keto reductase family.</text>
</comment>
<dbReference type="CDD" id="cd19071">
    <property type="entry name" value="AKR_AKR1-5-like"/>
    <property type="match status" value="1"/>
</dbReference>
<dbReference type="InterPro" id="IPR018170">
    <property type="entry name" value="Aldo/ket_reductase_CS"/>
</dbReference>
<dbReference type="InterPro" id="IPR036812">
    <property type="entry name" value="NAD(P)_OxRdtase_dom_sf"/>
</dbReference>
<feature type="active site" description="Proton donor" evidence="3">
    <location>
        <position position="65"/>
    </location>
</feature>
<protein>
    <recommendedName>
        <fullName evidence="6">NADP-dependent oxidoreductase domain-containing protein</fullName>
    </recommendedName>
</protein>
<evidence type="ECO:0000256" key="2">
    <source>
        <dbReference type="ARBA" id="ARBA00023002"/>
    </source>
</evidence>
<evidence type="ECO:0000259" key="6">
    <source>
        <dbReference type="Pfam" id="PF00248"/>
    </source>
</evidence>
<keyword evidence="2" id="KW-0560">Oxidoreductase</keyword>
<feature type="domain" description="NADP-dependent oxidoreductase" evidence="6">
    <location>
        <begin position="30"/>
        <end position="270"/>
    </location>
</feature>
<evidence type="ECO:0000313" key="7">
    <source>
        <dbReference type="EMBL" id="KAK7111616.1"/>
    </source>
</evidence>
<organism evidence="7 8">
    <name type="scientific">Littorina saxatilis</name>
    <dbReference type="NCBI Taxonomy" id="31220"/>
    <lineage>
        <taxon>Eukaryota</taxon>
        <taxon>Metazoa</taxon>
        <taxon>Spiralia</taxon>
        <taxon>Lophotrochozoa</taxon>
        <taxon>Mollusca</taxon>
        <taxon>Gastropoda</taxon>
        <taxon>Caenogastropoda</taxon>
        <taxon>Littorinimorpha</taxon>
        <taxon>Littorinoidea</taxon>
        <taxon>Littorinidae</taxon>
        <taxon>Littorina</taxon>
    </lineage>
</organism>
<comment type="caution">
    <text evidence="7">The sequence shown here is derived from an EMBL/GenBank/DDBJ whole genome shotgun (WGS) entry which is preliminary data.</text>
</comment>
<dbReference type="PIRSF" id="PIRSF000097">
    <property type="entry name" value="AKR"/>
    <property type="match status" value="1"/>
</dbReference>
<dbReference type="FunFam" id="3.20.20.100:FF:000015">
    <property type="entry name" value="Oxidoreductase, aldo/keto reductase family"/>
    <property type="match status" value="1"/>
</dbReference>
<dbReference type="Gene3D" id="3.20.20.100">
    <property type="entry name" value="NADP-dependent oxidoreductase domain"/>
    <property type="match status" value="1"/>
</dbReference>
<feature type="site" description="Lowers pKa of active site Tyr" evidence="5">
    <location>
        <position position="90"/>
    </location>
</feature>
<dbReference type="SUPFAM" id="SSF51430">
    <property type="entry name" value="NAD(P)-linked oxidoreductase"/>
    <property type="match status" value="1"/>
</dbReference>
<proteinExistence type="inferred from homology"/>
<evidence type="ECO:0000256" key="1">
    <source>
        <dbReference type="ARBA" id="ARBA00007905"/>
    </source>
</evidence>
<keyword evidence="8" id="KW-1185">Reference proteome</keyword>
<dbReference type="PANTHER" id="PTHR43827">
    <property type="entry name" value="2,5-DIKETO-D-GLUCONIC ACID REDUCTASE"/>
    <property type="match status" value="1"/>
</dbReference>
<dbReference type="EMBL" id="JBAMIC010000002">
    <property type="protein sequence ID" value="KAK7111616.1"/>
    <property type="molecule type" value="Genomic_DNA"/>
</dbReference>
<gene>
    <name evidence="7" type="ORF">V1264_011220</name>
</gene>
<feature type="binding site" evidence="4">
    <location>
        <position position="121"/>
    </location>
    <ligand>
        <name>substrate</name>
    </ligand>
</feature>
<dbReference type="Pfam" id="PF00248">
    <property type="entry name" value="Aldo_ket_red"/>
    <property type="match status" value="1"/>
</dbReference>
<evidence type="ECO:0000256" key="3">
    <source>
        <dbReference type="PIRSR" id="PIRSR000097-1"/>
    </source>
</evidence>
<dbReference type="Proteomes" id="UP001374579">
    <property type="component" value="Unassembled WGS sequence"/>
</dbReference>
<dbReference type="PROSITE" id="PS00062">
    <property type="entry name" value="ALDOKETO_REDUCTASE_2"/>
    <property type="match status" value="1"/>
</dbReference>
<dbReference type="PRINTS" id="PR00069">
    <property type="entry name" value="ALDKETRDTASE"/>
</dbReference>
<name>A0AAN9GKS8_9CAEN</name>
<dbReference type="AlphaFoldDB" id="A0AAN9GKS8"/>
<sequence>MKRVSRMVTIAKSLTSTIKLNNGNDMPMFGLGMWQANSGSNGPAEKAVVYALQNGYKMIDTATLYGNQSDVGEGLRKSGVKREDVFLVTKLWTNGYESCRDEFMSSLKQLDSGYIDLYLIHSPSGGQVLESYKAMMEFQQQGLVRSIGVSNFGVQHLEGMKKAGVPTPTVNQIELHPWMKRTELVSYCRDNGIAVMGYSPLVKAERLKDPTIVSVAKKVGKTVGQVLIRYSVQMGYITIPKSEKPARIIENSQVFDWSIPEEEMATLNSLPETSCTWNPALSAWEG</sequence>